<proteinExistence type="predicted"/>
<evidence type="ECO:0000313" key="1">
    <source>
        <dbReference type="EMBL" id="GAH77593.1"/>
    </source>
</evidence>
<gene>
    <name evidence="1" type="ORF">S03H2_66015</name>
</gene>
<organism evidence="1">
    <name type="scientific">marine sediment metagenome</name>
    <dbReference type="NCBI Taxonomy" id="412755"/>
    <lineage>
        <taxon>unclassified sequences</taxon>
        <taxon>metagenomes</taxon>
        <taxon>ecological metagenomes</taxon>
    </lineage>
</organism>
<feature type="non-terminal residue" evidence="1">
    <location>
        <position position="60"/>
    </location>
</feature>
<dbReference type="AlphaFoldDB" id="X1K682"/>
<reference evidence="1" key="1">
    <citation type="journal article" date="2014" name="Front. Microbiol.">
        <title>High frequency of phylogenetically diverse reductive dehalogenase-homologous genes in deep subseafloor sedimentary metagenomes.</title>
        <authorList>
            <person name="Kawai M."/>
            <person name="Futagami T."/>
            <person name="Toyoda A."/>
            <person name="Takaki Y."/>
            <person name="Nishi S."/>
            <person name="Hori S."/>
            <person name="Arai W."/>
            <person name="Tsubouchi T."/>
            <person name="Morono Y."/>
            <person name="Uchiyama I."/>
            <person name="Ito T."/>
            <person name="Fujiyama A."/>
            <person name="Inagaki F."/>
            <person name="Takami H."/>
        </authorList>
    </citation>
    <scope>NUCLEOTIDE SEQUENCE</scope>
    <source>
        <strain evidence="1">Expedition CK06-06</strain>
    </source>
</reference>
<dbReference type="EMBL" id="BARU01043058">
    <property type="protein sequence ID" value="GAH77593.1"/>
    <property type="molecule type" value="Genomic_DNA"/>
</dbReference>
<name>X1K682_9ZZZZ</name>
<comment type="caution">
    <text evidence="1">The sequence shown here is derived from an EMBL/GenBank/DDBJ whole genome shotgun (WGS) entry which is preliminary data.</text>
</comment>
<sequence>MLKSSPETRFAVYILGFATILKSFKWTCRSFFRAFERFDLDSLTMCIERLALLVVGAIVL</sequence>
<protein>
    <submittedName>
        <fullName evidence="1">Uncharacterized protein</fullName>
    </submittedName>
</protein>
<accession>X1K682</accession>